<dbReference type="InterPro" id="IPR018060">
    <property type="entry name" value="HTH_AraC"/>
</dbReference>
<dbReference type="GO" id="GO:0043565">
    <property type="term" value="F:sequence-specific DNA binding"/>
    <property type="evidence" value="ECO:0007669"/>
    <property type="project" value="InterPro"/>
</dbReference>
<proteinExistence type="predicted"/>
<accession>A0A368W7W8</accession>
<dbReference type="OrthoDB" id="2503690at2"/>
<evidence type="ECO:0000256" key="4">
    <source>
        <dbReference type="SAM" id="Phobius"/>
    </source>
</evidence>
<dbReference type="SUPFAM" id="SSF46689">
    <property type="entry name" value="Homeodomain-like"/>
    <property type="match status" value="1"/>
</dbReference>
<dbReference type="Gene3D" id="3.30.450.20">
    <property type="entry name" value="PAS domain"/>
    <property type="match status" value="1"/>
</dbReference>
<gene>
    <name evidence="6" type="ORF">DFP97_106214</name>
</gene>
<reference evidence="6 7" key="1">
    <citation type="submission" date="2018-07" db="EMBL/GenBank/DDBJ databases">
        <title>Genomic Encyclopedia of Type Strains, Phase III (KMG-III): the genomes of soil and plant-associated and newly described type strains.</title>
        <authorList>
            <person name="Whitman W."/>
        </authorList>
    </citation>
    <scope>NUCLEOTIDE SEQUENCE [LARGE SCALE GENOMIC DNA]</scope>
    <source>
        <strain evidence="6 7">CECT 7506</strain>
    </source>
</reference>
<dbReference type="RefSeq" id="WP_114380110.1">
    <property type="nucleotide sequence ID" value="NZ_QPJD01000006.1"/>
</dbReference>
<evidence type="ECO:0000256" key="2">
    <source>
        <dbReference type="ARBA" id="ARBA00023125"/>
    </source>
</evidence>
<dbReference type="Proteomes" id="UP000252415">
    <property type="component" value="Unassembled WGS sequence"/>
</dbReference>
<evidence type="ECO:0000313" key="7">
    <source>
        <dbReference type="Proteomes" id="UP000252415"/>
    </source>
</evidence>
<dbReference type="PANTHER" id="PTHR43280">
    <property type="entry name" value="ARAC-FAMILY TRANSCRIPTIONAL REGULATOR"/>
    <property type="match status" value="1"/>
</dbReference>
<organism evidence="6 7">
    <name type="scientific">Paenibacillus prosopidis</name>
    <dbReference type="NCBI Taxonomy" id="630520"/>
    <lineage>
        <taxon>Bacteria</taxon>
        <taxon>Bacillati</taxon>
        <taxon>Bacillota</taxon>
        <taxon>Bacilli</taxon>
        <taxon>Bacillales</taxon>
        <taxon>Paenibacillaceae</taxon>
        <taxon>Paenibacillus</taxon>
    </lineage>
</organism>
<name>A0A368W7W8_9BACL</name>
<keyword evidence="4" id="KW-0812">Transmembrane</keyword>
<dbReference type="PANTHER" id="PTHR43280:SF34">
    <property type="entry name" value="ARAC-FAMILY TRANSCRIPTIONAL REGULATOR"/>
    <property type="match status" value="1"/>
</dbReference>
<dbReference type="EMBL" id="QPJD01000006">
    <property type="protein sequence ID" value="RCW48514.1"/>
    <property type="molecule type" value="Genomic_DNA"/>
</dbReference>
<keyword evidence="4" id="KW-0472">Membrane</keyword>
<feature type="transmembrane region" description="Helical" evidence="4">
    <location>
        <begin position="309"/>
        <end position="327"/>
    </location>
</feature>
<dbReference type="PRINTS" id="PR00032">
    <property type="entry name" value="HTHARAC"/>
</dbReference>
<evidence type="ECO:0000256" key="3">
    <source>
        <dbReference type="ARBA" id="ARBA00023163"/>
    </source>
</evidence>
<sequence>MLKSFVLKNPYQLFITILLPFLLSTVLLLFVQSSFLNQNFVNFSLNMVYNQQKTDLQNTSRNVSLMADTVRSVATTAFFDDMIKDLLYSDINPEDYMKYINKLQTYKNIYPFLQSIYIYNGDLVYAIPSKDFVNGRTTFSDQSIFPILDDIQHNRSHSIVLRKIPNVMADIDVNAPKEIYVYSYLFFDSQVVSGKVSEAIILNISQDSIKQSISSSDPNNKNRIFIVDHNGKLLSDDGSHPLLSDLSGDSYIHQIISSNAKAGNMRIKVNGVDSYVTYASTDAYNWSLISITPYASIVQDVQKMKEKTYLFVCLFIIGSILLSLYFARRLFRPINMVLQNYKILESEQRNAFYYRKQDFLRQMVHSADLIQTDSLRKQFAKFQITLEPTEWYVLLLIKLDNYSNYCAKYNLNDRQLLKYGLANIISELLTETYVHECVEVEEDQVLVLIHYKSSDLPFKDKPLFTLVTQIQNCTTEYLGISTSATISEAFEDLSNVNYHYLKTLDLSYYRMILGHQSIIFSESLNINTDDFKYPQDQEKELSDRLIQGLTDEAKDILSDMIRHASQYSYTILNSVLIRLLLSIRYAIEILEANHHIKVNFNFNTYLANLQKMETLDIIEADFFELFENLSKELESKKDNKYIKLLEDVDQFIQADFRNPYLSLDTIAEKVNLSPPYLGKLFKKHRLISMTDYINNVRVTYASNQIVVSEDTINEIMEKSGFSSRSHFYTLFKKAYGVTPNQFRSNFKGK</sequence>
<dbReference type="PROSITE" id="PS01124">
    <property type="entry name" value="HTH_ARAC_FAMILY_2"/>
    <property type="match status" value="1"/>
</dbReference>
<dbReference type="Gene3D" id="1.10.10.60">
    <property type="entry name" value="Homeodomain-like"/>
    <property type="match status" value="2"/>
</dbReference>
<evidence type="ECO:0000313" key="6">
    <source>
        <dbReference type="EMBL" id="RCW48514.1"/>
    </source>
</evidence>
<feature type="domain" description="HTH araC/xylS-type" evidence="5">
    <location>
        <begin position="646"/>
        <end position="745"/>
    </location>
</feature>
<dbReference type="InterPro" id="IPR020449">
    <property type="entry name" value="Tscrpt_reg_AraC-type_HTH"/>
</dbReference>
<keyword evidence="7" id="KW-1185">Reference proteome</keyword>
<keyword evidence="1" id="KW-0805">Transcription regulation</keyword>
<feature type="transmembrane region" description="Helical" evidence="4">
    <location>
        <begin position="12"/>
        <end position="31"/>
    </location>
</feature>
<comment type="caution">
    <text evidence="6">The sequence shown here is derived from an EMBL/GenBank/DDBJ whole genome shotgun (WGS) entry which is preliminary data.</text>
</comment>
<keyword evidence="3" id="KW-0804">Transcription</keyword>
<dbReference type="Pfam" id="PF12833">
    <property type="entry name" value="HTH_18"/>
    <property type="match status" value="1"/>
</dbReference>
<dbReference type="InterPro" id="IPR009057">
    <property type="entry name" value="Homeodomain-like_sf"/>
</dbReference>
<evidence type="ECO:0000256" key="1">
    <source>
        <dbReference type="ARBA" id="ARBA00023015"/>
    </source>
</evidence>
<dbReference type="AlphaFoldDB" id="A0A368W7W8"/>
<keyword evidence="4" id="KW-1133">Transmembrane helix</keyword>
<protein>
    <submittedName>
        <fullName evidence="6">YesN/AraC family two-component response regulator</fullName>
    </submittedName>
</protein>
<dbReference type="GO" id="GO:0003700">
    <property type="term" value="F:DNA-binding transcription factor activity"/>
    <property type="evidence" value="ECO:0007669"/>
    <property type="project" value="InterPro"/>
</dbReference>
<evidence type="ECO:0000259" key="5">
    <source>
        <dbReference type="PROSITE" id="PS01124"/>
    </source>
</evidence>
<dbReference type="SMART" id="SM00342">
    <property type="entry name" value="HTH_ARAC"/>
    <property type="match status" value="1"/>
</dbReference>
<keyword evidence="2" id="KW-0238">DNA-binding</keyword>